<keyword evidence="2" id="KW-1133">Transmembrane helix</keyword>
<evidence type="ECO:0000259" key="3">
    <source>
        <dbReference type="Pfam" id="PF07811"/>
    </source>
</evidence>
<organism evidence="4 5">
    <name type="scientific">Arthrobacter methylotrophus</name>
    <dbReference type="NCBI Taxonomy" id="121291"/>
    <lineage>
        <taxon>Bacteria</taxon>
        <taxon>Bacillati</taxon>
        <taxon>Actinomycetota</taxon>
        <taxon>Actinomycetes</taxon>
        <taxon>Micrococcales</taxon>
        <taxon>Micrococcaceae</taxon>
        <taxon>Arthrobacter</taxon>
    </lineage>
</organism>
<proteinExistence type="predicted"/>
<feature type="region of interest" description="Disordered" evidence="1">
    <location>
        <begin position="14"/>
        <end position="44"/>
    </location>
</feature>
<dbReference type="Pfam" id="PF07811">
    <property type="entry name" value="TadE"/>
    <property type="match status" value="1"/>
</dbReference>
<evidence type="ECO:0000256" key="2">
    <source>
        <dbReference type="SAM" id="Phobius"/>
    </source>
</evidence>
<gene>
    <name evidence="4" type="ORF">ACFFPI_14755</name>
</gene>
<dbReference type="InterPro" id="IPR049790">
    <property type="entry name" value="Rv3655c/TadE"/>
</dbReference>
<feature type="domain" description="TadE-like" evidence="3">
    <location>
        <begin position="52"/>
        <end position="94"/>
    </location>
</feature>
<reference evidence="4 5" key="1">
    <citation type="submission" date="2024-09" db="EMBL/GenBank/DDBJ databases">
        <authorList>
            <person name="Sun Q."/>
            <person name="Mori K."/>
        </authorList>
    </citation>
    <scope>NUCLEOTIDE SEQUENCE [LARGE SCALE GENOMIC DNA]</scope>
    <source>
        <strain evidence="4 5">JCM 13519</strain>
    </source>
</reference>
<dbReference type="InterPro" id="IPR012495">
    <property type="entry name" value="TadE-like_dom"/>
</dbReference>
<dbReference type="RefSeq" id="WP_345034793.1">
    <property type="nucleotide sequence ID" value="NZ_BAABED010000001.1"/>
</dbReference>
<dbReference type="Proteomes" id="UP001589536">
    <property type="component" value="Unassembled WGS sequence"/>
</dbReference>
<comment type="caution">
    <text evidence="4">The sequence shown here is derived from an EMBL/GenBank/DDBJ whole genome shotgun (WGS) entry which is preliminary data.</text>
</comment>
<protein>
    <submittedName>
        <fullName evidence="4">TadE family type IV pilus minor pilin</fullName>
    </submittedName>
</protein>
<evidence type="ECO:0000313" key="4">
    <source>
        <dbReference type="EMBL" id="MFB9715375.1"/>
    </source>
</evidence>
<feature type="compositionally biased region" description="Basic and acidic residues" evidence="1">
    <location>
        <begin position="32"/>
        <end position="44"/>
    </location>
</feature>
<dbReference type="EMBL" id="JBHMBH010000029">
    <property type="protein sequence ID" value="MFB9715375.1"/>
    <property type="molecule type" value="Genomic_DNA"/>
</dbReference>
<accession>A0ABV5UT65</accession>
<evidence type="ECO:0000313" key="5">
    <source>
        <dbReference type="Proteomes" id="UP001589536"/>
    </source>
</evidence>
<name>A0ABV5UT65_9MICC</name>
<dbReference type="NCBIfam" id="NF041390">
    <property type="entry name" value="TadE_Rv3655c"/>
    <property type="match status" value="1"/>
</dbReference>
<feature type="transmembrane region" description="Helical" evidence="2">
    <location>
        <begin position="58"/>
        <end position="80"/>
    </location>
</feature>
<keyword evidence="5" id="KW-1185">Reference proteome</keyword>
<keyword evidence="2" id="KW-0472">Membrane</keyword>
<evidence type="ECO:0000256" key="1">
    <source>
        <dbReference type="SAM" id="MobiDB-lite"/>
    </source>
</evidence>
<sequence>MTHRQPFEYCKLRLGRSPWPWPSSTRQPPPAEKFRGPGKDRESDFLPGRDHGAVTAEFAVALPAVLLLLALLLAGSAAGITQLRLEEAARAGARALARGDGHAVVDGIVRRLAGDAASAVVAEHGEWIQVTVSARVAGPLGSVIPWSLSATASARGETPRASEAPLPSLGVDGGVVDFNGAVPEARFVAAVEEVVA</sequence>
<keyword evidence="2" id="KW-0812">Transmembrane</keyword>